<gene>
    <name evidence="5" type="ORF">GCM10009118_06820</name>
</gene>
<feature type="chain" id="PRO_5045589701" description="Secretion system C-terminal sorting domain-containing protein" evidence="3">
    <location>
        <begin position="21"/>
        <end position="654"/>
    </location>
</feature>
<dbReference type="InterPro" id="IPR026444">
    <property type="entry name" value="Secre_tail"/>
</dbReference>
<dbReference type="RefSeq" id="WP_343785164.1">
    <property type="nucleotide sequence ID" value="NZ_BAAAFH010000003.1"/>
</dbReference>
<comment type="caution">
    <text evidence="5">The sequence shown here is derived from an EMBL/GenBank/DDBJ whole genome shotgun (WGS) entry which is preliminary data.</text>
</comment>
<dbReference type="PRINTS" id="PR01228">
    <property type="entry name" value="EGGSHELL"/>
</dbReference>
<dbReference type="Pfam" id="PF18962">
    <property type="entry name" value="Por_Secre_tail"/>
    <property type="match status" value="1"/>
</dbReference>
<feature type="domain" description="Secretion system C-terminal sorting" evidence="4">
    <location>
        <begin position="582"/>
        <end position="651"/>
    </location>
</feature>
<feature type="region of interest" description="Disordered" evidence="2">
    <location>
        <begin position="226"/>
        <end position="257"/>
    </location>
</feature>
<keyword evidence="1 3" id="KW-0732">Signal</keyword>
<feature type="signal peptide" evidence="3">
    <location>
        <begin position="1"/>
        <end position="20"/>
    </location>
</feature>
<accession>A0ABN1MMS6</accession>
<dbReference type="Proteomes" id="UP001501126">
    <property type="component" value="Unassembled WGS sequence"/>
</dbReference>
<evidence type="ECO:0000256" key="1">
    <source>
        <dbReference type="ARBA" id="ARBA00022729"/>
    </source>
</evidence>
<feature type="region of interest" description="Disordered" evidence="2">
    <location>
        <begin position="282"/>
        <end position="311"/>
    </location>
</feature>
<keyword evidence="6" id="KW-1185">Reference proteome</keyword>
<evidence type="ECO:0000313" key="5">
    <source>
        <dbReference type="EMBL" id="GAA0874274.1"/>
    </source>
</evidence>
<sequence>MRKLILLTALLTSFAGFVTAQCSIYYVTVDGAEDASGTIEDPLAIEIAFSDAVDGDVIRIATGEYALDAPLEIAGNNIVVEGGFIAEEDWTKTSVAGATTLYRSTNAPEGALNQQRLVALSISDKTGFELHDLTIRTADANLPGMSTYGVYLSNCSSYRFVRCIIEAGNAADGESGLVGDAGEPGEQGITGGNGSCNGGECTFGNGQAGGAGGSGGLGGGAVAAGSGAGSNNGQQDNGVAGTDASGRNGGGGGGGGAGGDECSTNNAGLGGAGGASACNSGANGGSPGAQGDPGGDGGTGNPGINGMAGSIGEAGLPGGEYAGFWIPGSQAGTGGDGCGGAGGGGGGGSGRQTCTFCDNGPGNGGSGGGGGGQGGIGGTGGFGGGSSFGVYTRQNGTGSAFIDCRVIAGNQGFGGAGGQGGAGGEGGAGGAANGSCSGEIGTGGAGGKGGNGGAGGNGGDGAMGISSAVELASGEAYTVLSTNYNLEAQPEVKLSYTECMTPQSVVVIENLDLSQGENVTTWNFGMNANPVSGVANPQEVTFLQSGFFNIVNGTNTYRAFAYYCCGDFAGVEDLDPIDRIMVYPNPTSGTITMELPESIDNAVVQITDVSGRVWIDTEINNKTNPQFDVQGAAGIYFIKIKTGEKERIIKLVRK</sequence>
<dbReference type="EMBL" id="BAAAFH010000003">
    <property type="protein sequence ID" value="GAA0874274.1"/>
    <property type="molecule type" value="Genomic_DNA"/>
</dbReference>
<evidence type="ECO:0000256" key="3">
    <source>
        <dbReference type="SAM" id="SignalP"/>
    </source>
</evidence>
<proteinExistence type="predicted"/>
<protein>
    <recommendedName>
        <fullName evidence="4">Secretion system C-terminal sorting domain-containing protein</fullName>
    </recommendedName>
</protein>
<evidence type="ECO:0000259" key="4">
    <source>
        <dbReference type="Pfam" id="PF18962"/>
    </source>
</evidence>
<reference evidence="5 6" key="1">
    <citation type="journal article" date="2019" name="Int. J. Syst. Evol. Microbiol.">
        <title>The Global Catalogue of Microorganisms (GCM) 10K type strain sequencing project: providing services to taxonomists for standard genome sequencing and annotation.</title>
        <authorList>
            <consortium name="The Broad Institute Genomics Platform"/>
            <consortium name="The Broad Institute Genome Sequencing Center for Infectious Disease"/>
            <person name="Wu L."/>
            <person name="Ma J."/>
        </authorList>
    </citation>
    <scope>NUCLEOTIDE SEQUENCE [LARGE SCALE GENOMIC DNA]</scope>
    <source>
        <strain evidence="5 6">JCM 16083</strain>
    </source>
</reference>
<evidence type="ECO:0000313" key="6">
    <source>
        <dbReference type="Proteomes" id="UP001501126"/>
    </source>
</evidence>
<evidence type="ECO:0000256" key="2">
    <source>
        <dbReference type="SAM" id="MobiDB-lite"/>
    </source>
</evidence>
<feature type="compositionally biased region" description="Gly residues" evidence="2">
    <location>
        <begin position="282"/>
        <end position="303"/>
    </location>
</feature>
<organism evidence="5 6">
    <name type="scientific">Wandonia haliotis</name>
    <dbReference type="NCBI Taxonomy" id="574963"/>
    <lineage>
        <taxon>Bacteria</taxon>
        <taxon>Pseudomonadati</taxon>
        <taxon>Bacteroidota</taxon>
        <taxon>Flavobacteriia</taxon>
        <taxon>Flavobacteriales</taxon>
        <taxon>Crocinitomicaceae</taxon>
        <taxon>Wandonia</taxon>
    </lineage>
</organism>
<dbReference type="NCBIfam" id="TIGR04183">
    <property type="entry name" value="Por_Secre_tail"/>
    <property type="match status" value="1"/>
</dbReference>
<feature type="compositionally biased region" description="Gly residues" evidence="2">
    <location>
        <begin position="247"/>
        <end position="257"/>
    </location>
</feature>
<name>A0ABN1MMS6_9FLAO</name>